<protein>
    <submittedName>
        <fullName evidence="1">Uncharacterized protein</fullName>
    </submittedName>
</protein>
<dbReference type="EMBL" id="CM023486">
    <property type="protein sequence ID" value="KAH6927745.1"/>
    <property type="molecule type" value="Genomic_DNA"/>
</dbReference>
<sequence>MGRDRPAPKGTRICEHYIVEQNFKFLMLSRLSQYALKNLSSTIRLKTPIPRARELKSTFRVIVLAQFSQPSRNSSYAIDDSHDLLSFLTEKKELLKESTTDDVIETSFESVFELCQEEEDSLEYCAGIIIAAMGKNRTRTTSTTGGDRCTTPIDDE</sequence>
<gene>
    <name evidence="1" type="ORF">HPB50_007716</name>
</gene>
<evidence type="ECO:0000313" key="1">
    <source>
        <dbReference type="EMBL" id="KAH6927745.1"/>
    </source>
</evidence>
<evidence type="ECO:0000313" key="2">
    <source>
        <dbReference type="Proteomes" id="UP000821845"/>
    </source>
</evidence>
<organism evidence="1 2">
    <name type="scientific">Hyalomma asiaticum</name>
    <name type="common">Tick</name>
    <dbReference type="NCBI Taxonomy" id="266040"/>
    <lineage>
        <taxon>Eukaryota</taxon>
        <taxon>Metazoa</taxon>
        <taxon>Ecdysozoa</taxon>
        <taxon>Arthropoda</taxon>
        <taxon>Chelicerata</taxon>
        <taxon>Arachnida</taxon>
        <taxon>Acari</taxon>
        <taxon>Parasitiformes</taxon>
        <taxon>Ixodida</taxon>
        <taxon>Ixodoidea</taxon>
        <taxon>Ixodidae</taxon>
        <taxon>Hyalomminae</taxon>
        <taxon>Hyalomma</taxon>
    </lineage>
</organism>
<proteinExistence type="predicted"/>
<name>A0ACB7RZ18_HYAAI</name>
<dbReference type="Proteomes" id="UP000821845">
    <property type="component" value="Chromosome 6"/>
</dbReference>
<keyword evidence="2" id="KW-1185">Reference proteome</keyword>
<accession>A0ACB7RZ18</accession>
<comment type="caution">
    <text evidence="1">The sequence shown here is derived from an EMBL/GenBank/DDBJ whole genome shotgun (WGS) entry which is preliminary data.</text>
</comment>
<reference evidence="1" key="1">
    <citation type="submission" date="2020-05" db="EMBL/GenBank/DDBJ databases">
        <title>Large-scale comparative analyses of tick genomes elucidate their genetic diversity and vector capacities.</title>
        <authorList>
            <person name="Jia N."/>
            <person name="Wang J."/>
            <person name="Shi W."/>
            <person name="Du L."/>
            <person name="Sun Y."/>
            <person name="Zhan W."/>
            <person name="Jiang J."/>
            <person name="Wang Q."/>
            <person name="Zhang B."/>
            <person name="Ji P."/>
            <person name="Sakyi L.B."/>
            <person name="Cui X."/>
            <person name="Yuan T."/>
            <person name="Jiang B."/>
            <person name="Yang W."/>
            <person name="Lam T.T.-Y."/>
            <person name="Chang Q."/>
            <person name="Ding S."/>
            <person name="Wang X."/>
            <person name="Zhu J."/>
            <person name="Ruan X."/>
            <person name="Zhao L."/>
            <person name="Wei J."/>
            <person name="Que T."/>
            <person name="Du C."/>
            <person name="Cheng J."/>
            <person name="Dai P."/>
            <person name="Han X."/>
            <person name="Huang E."/>
            <person name="Gao Y."/>
            <person name="Liu J."/>
            <person name="Shao H."/>
            <person name="Ye R."/>
            <person name="Li L."/>
            <person name="Wei W."/>
            <person name="Wang X."/>
            <person name="Wang C."/>
            <person name="Yang T."/>
            <person name="Huo Q."/>
            <person name="Li W."/>
            <person name="Guo W."/>
            <person name="Chen H."/>
            <person name="Zhou L."/>
            <person name="Ni X."/>
            <person name="Tian J."/>
            <person name="Zhou Y."/>
            <person name="Sheng Y."/>
            <person name="Liu T."/>
            <person name="Pan Y."/>
            <person name="Xia L."/>
            <person name="Li J."/>
            <person name="Zhao F."/>
            <person name="Cao W."/>
        </authorList>
    </citation>
    <scope>NUCLEOTIDE SEQUENCE</scope>
    <source>
        <strain evidence="1">Hyas-2018</strain>
    </source>
</reference>